<dbReference type="InterPro" id="IPR049326">
    <property type="entry name" value="Rhodopsin_dom_fungi"/>
</dbReference>
<dbReference type="EMBL" id="JBEFKJ010000001">
    <property type="protein sequence ID" value="KAL2048315.1"/>
    <property type="molecule type" value="Genomic_DNA"/>
</dbReference>
<feature type="domain" description="Rhodopsin" evidence="7">
    <location>
        <begin position="3"/>
        <end position="119"/>
    </location>
</feature>
<protein>
    <recommendedName>
        <fullName evidence="7">Rhodopsin domain-containing protein</fullName>
    </recommendedName>
</protein>
<dbReference type="InterPro" id="IPR052337">
    <property type="entry name" value="SAT4-like"/>
</dbReference>
<evidence type="ECO:0000313" key="9">
    <source>
        <dbReference type="Proteomes" id="UP001590950"/>
    </source>
</evidence>
<gene>
    <name evidence="8" type="ORF">N7G274_000226</name>
</gene>
<evidence type="ECO:0000256" key="1">
    <source>
        <dbReference type="ARBA" id="ARBA00004141"/>
    </source>
</evidence>
<accession>A0ABR4ASU7</accession>
<evidence type="ECO:0000256" key="6">
    <source>
        <dbReference type="SAM" id="Phobius"/>
    </source>
</evidence>
<evidence type="ECO:0000256" key="5">
    <source>
        <dbReference type="ARBA" id="ARBA00038359"/>
    </source>
</evidence>
<evidence type="ECO:0000256" key="2">
    <source>
        <dbReference type="ARBA" id="ARBA00022692"/>
    </source>
</evidence>
<evidence type="ECO:0000256" key="4">
    <source>
        <dbReference type="ARBA" id="ARBA00023136"/>
    </source>
</evidence>
<organism evidence="8 9">
    <name type="scientific">Stereocaulon virgatum</name>
    <dbReference type="NCBI Taxonomy" id="373712"/>
    <lineage>
        <taxon>Eukaryota</taxon>
        <taxon>Fungi</taxon>
        <taxon>Dikarya</taxon>
        <taxon>Ascomycota</taxon>
        <taxon>Pezizomycotina</taxon>
        <taxon>Lecanoromycetes</taxon>
        <taxon>OSLEUM clade</taxon>
        <taxon>Lecanoromycetidae</taxon>
        <taxon>Lecanorales</taxon>
        <taxon>Lecanorineae</taxon>
        <taxon>Stereocaulaceae</taxon>
        <taxon>Stereocaulon</taxon>
    </lineage>
</organism>
<comment type="caution">
    <text evidence="8">The sequence shown here is derived from an EMBL/GenBank/DDBJ whole genome shotgun (WGS) entry which is preliminary data.</text>
</comment>
<feature type="transmembrane region" description="Helical" evidence="6">
    <location>
        <begin position="55"/>
        <end position="74"/>
    </location>
</feature>
<evidence type="ECO:0000259" key="7">
    <source>
        <dbReference type="Pfam" id="PF20684"/>
    </source>
</evidence>
<evidence type="ECO:0000313" key="8">
    <source>
        <dbReference type="EMBL" id="KAL2048315.1"/>
    </source>
</evidence>
<dbReference type="PANTHER" id="PTHR33048">
    <property type="entry name" value="PTH11-LIKE INTEGRAL MEMBRANE PROTEIN (AFU_ORTHOLOGUE AFUA_5G11245)"/>
    <property type="match status" value="1"/>
</dbReference>
<feature type="transmembrane region" description="Helical" evidence="6">
    <location>
        <begin position="20"/>
        <end position="43"/>
    </location>
</feature>
<keyword evidence="9" id="KW-1185">Reference proteome</keyword>
<comment type="subcellular location">
    <subcellularLocation>
        <location evidence="1">Membrane</location>
        <topology evidence="1">Multi-pass membrane protein</topology>
    </subcellularLocation>
</comment>
<dbReference type="Pfam" id="PF20684">
    <property type="entry name" value="Fung_rhodopsin"/>
    <property type="match status" value="1"/>
</dbReference>
<keyword evidence="3 6" id="KW-1133">Transmembrane helix</keyword>
<dbReference type="PANTHER" id="PTHR33048:SF155">
    <property type="entry name" value="INTEGRAL MEMBRANE PROTEIN"/>
    <property type="match status" value="1"/>
</dbReference>
<keyword evidence="4 6" id="KW-0472">Membrane</keyword>
<evidence type="ECO:0000256" key="3">
    <source>
        <dbReference type="ARBA" id="ARBA00022989"/>
    </source>
</evidence>
<keyword evidence="2 6" id="KW-0812">Transmembrane</keyword>
<dbReference type="Proteomes" id="UP001590950">
    <property type="component" value="Unassembled WGS sequence"/>
</dbReference>
<reference evidence="8 9" key="1">
    <citation type="submission" date="2024-09" db="EMBL/GenBank/DDBJ databases">
        <title>Rethinking Asexuality: The Enigmatic Case of Functional Sexual Genes in Lepraria (Stereocaulaceae).</title>
        <authorList>
            <person name="Doellman M."/>
            <person name="Sun Y."/>
            <person name="Barcenas-Pena A."/>
            <person name="Lumbsch H.T."/>
            <person name="Grewe F."/>
        </authorList>
    </citation>
    <scope>NUCLEOTIDE SEQUENCE [LARGE SCALE GENOMIC DNA]</scope>
    <source>
        <strain evidence="8 9">Mercado 3170</strain>
    </source>
</reference>
<sequence>MIQSWREGIPGACRSEAKFQVLYVQGASSTAVALCLSILPMVFFANLQLGTRNRVVVCILMGLGVINGLCSLVRCTLVPTNIISLDPTYTPIPVTIMGSLELSLAIIAACIPTLRPLFHFFDDSKTGGHHTSGQAFLKQNKTAQDGAAHSNQALAGGAQCIPTSFELSHNDSRSERSTQELSDLNTIRKTAESSVTV</sequence>
<comment type="similarity">
    <text evidence="5">Belongs to the SAT4 family.</text>
</comment>
<proteinExistence type="inferred from homology"/>
<name>A0ABR4ASU7_9LECA</name>